<feature type="region of interest" description="Disordered" evidence="1">
    <location>
        <begin position="1"/>
        <end position="49"/>
    </location>
</feature>
<dbReference type="Proteomes" id="UP001363151">
    <property type="component" value="Unassembled WGS sequence"/>
</dbReference>
<comment type="caution">
    <text evidence="2">The sequence shown here is derived from an EMBL/GenBank/DDBJ whole genome shotgun (WGS) entry which is preliminary data.</text>
</comment>
<name>A0ABR1FS52_AURAN</name>
<feature type="compositionally biased region" description="Low complexity" evidence="1">
    <location>
        <begin position="33"/>
        <end position="49"/>
    </location>
</feature>
<organism evidence="2 3">
    <name type="scientific">Aureococcus anophagefferens</name>
    <name type="common">Harmful bloom alga</name>
    <dbReference type="NCBI Taxonomy" id="44056"/>
    <lineage>
        <taxon>Eukaryota</taxon>
        <taxon>Sar</taxon>
        <taxon>Stramenopiles</taxon>
        <taxon>Ochrophyta</taxon>
        <taxon>Pelagophyceae</taxon>
        <taxon>Pelagomonadales</taxon>
        <taxon>Pelagomonadaceae</taxon>
        <taxon>Aureococcus</taxon>
    </lineage>
</organism>
<protein>
    <recommendedName>
        <fullName evidence="4">Tyrosine-protein phosphatase domain-containing protein</fullName>
    </recommendedName>
</protein>
<dbReference type="InterPro" id="IPR029021">
    <property type="entry name" value="Prot-tyrosine_phosphatase-like"/>
</dbReference>
<sequence length="216" mass="23927">MVTTLLDGMLTRRARVPPRRGPRRAARARRAPRAAPRPASPRARARAPPAQATLLECGVTAVVSTLDKSQPLETFTFLGVDTSAPECTGARSTRRAFMNENIEEGGAVFIHSRSGFARSEWAVVLVVGYLVKYESVKLRDAVERLAAATKRAIAPASRFRRELAEFEEEALGEASVDEEWIEDAADVDDINHTLSRQKLAENLNDRRLLKKKSPHK</sequence>
<evidence type="ECO:0000256" key="1">
    <source>
        <dbReference type="SAM" id="MobiDB-lite"/>
    </source>
</evidence>
<dbReference type="EMBL" id="JBBJCI010000253">
    <property type="protein sequence ID" value="KAK7237219.1"/>
    <property type="molecule type" value="Genomic_DNA"/>
</dbReference>
<gene>
    <name evidence="2" type="ORF">SO694_000970115</name>
</gene>
<accession>A0ABR1FS52</accession>
<evidence type="ECO:0000313" key="2">
    <source>
        <dbReference type="EMBL" id="KAK7237219.1"/>
    </source>
</evidence>
<reference evidence="2 3" key="1">
    <citation type="submission" date="2024-03" db="EMBL/GenBank/DDBJ databases">
        <title>Aureococcus anophagefferens CCMP1851 and Kratosvirus quantuckense: Draft genome of a second virus-susceptible host strain in the model system.</title>
        <authorList>
            <person name="Chase E."/>
            <person name="Truchon A.R."/>
            <person name="Schepens W."/>
            <person name="Wilhelm S.W."/>
        </authorList>
    </citation>
    <scope>NUCLEOTIDE SEQUENCE [LARGE SCALE GENOMIC DNA]</scope>
    <source>
        <strain evidence="2 3">CCMP1851</strain>
    </source>
</reference>
<dbReference type="Gene3D" id="3.90.190.10">
    <property type="entry name" value="Protein tyrosine phosphatase superfamily"/>
    <property type="match status" value="1"/>
</dbReference>
<proteinExistence type="predicted"/>
<keyword evidence="3" id="KW-1185">Reference proteome</keyword>
<dbReference type="SUPFAM" id="SSF52799">
    <property type="entry name" value="(Phosphotyrosine protein) phosphatases II"/>
    <property type="match status" value="1"/>
</dbReference>
<evidence type="ECO:0008006" key="4">
    <source>
        <dbReference type="Google" id="ProtNLM"/>
    </source>
</evidence>
<evidence type="ECO:0000313" key="3">
    <source>
        <dbReference type="Proteomes" id="UP001363151"/>
    </source>
</evidence>
<feature type="compositionally biased region" description="Basic residues" evidence="1">
    <location>
        <begin position="12"/>
        <end position="32"/>
    </location>
</feature>